<name>A0A0S2KGI6_9GAMM</name>
<dbReference type="CDD" id="cd16144">
    <property type="entry name" value="ARS_like"/>
    <property type="match status" value="1"/>
</dbReference>
<keyword evidence="3" id="KW-0378">Hydrolase</keyword>
<evidence type="ECO:0000313" key="6">
    <source>
        <dbReference type="EMBL" id="ALO47452.1"/>
    </source>
</evidence>
<evidence type="ECO:0000313" key="7">
    <source>
        <dbReference type="Proteomes" id="UP000065641"/>
    </source>
</evidence>
<dbReference type="Gene3D" id="3.40.720.10">
    <property type="entry name" value="Alkaline Phosphatase, subunit A"/>
    <property type="match status" value="1"/>
</dbReference>
<dbReference type="SUPFAM" id="SSF53649">
    <property type="entry name" value="Alkaline phosphatase-like"/>
    <property type="match status" value="1"/>
</dbReference>
<proteinExistence type="inferred from homology"/>
<feature type="domain" description="Sulfatase N-terminal" evidence="5">
    <location>
        <begin position="66"/>
        <end position="429"/>
    </location>
</feature>
<keyword evidence="4" id="KW-0106">Calcium</keyword>
<dbReference type="InterPro" id="IPR024607">
    <property type="entry name" value="Sulfatase_CS"/>
</dbReference>
<comment type="similarity">
    <text evidence="1">Belongs to the sulfatase family.</text>
</comment>
<accession>A0A0S2KGI6</accession>
<evidence type="ECO:0000256" key="2">
    <source>
        <dbReference type="ARBA" id="ARBA00022723"/>
    </source>
</evidence>
<dbReference type="KEGG" id="pspi:PS2015_2821"/>
<dbReference type="GO" id="GO:0004065">
    <property type="term" value="F:arylsulfatase activity"/>
    <property type="evidence" value="ECO:0007669"/>
    <property type="project" value="TreeGrafter"/>
</dbReference>
<keyword evidence="2" id="KW-0479">Metal-binding</keyword>
<dbReference type="AlphaFoldDB" id="A0A0S2KGI6"/>
<evidence type="ECO:0000256" key="4">
    <source>
        <dbReference type="ARBA" id="ARBA00022837"/>
    </source>
</evidence>
<dbReference type="PATRIC" id="fig|1249552.3.peg.2847"/>
<keyword evidence="7" id="KW-1185">Reference proteome</keyword>
<dbReference type="Proteomes" id="UP000065641">
    <property type="component" value="Chromosome"/>
</dbReference>
<dbReference type="Pfam" id="PF00884">
    <property type="entry name" value="Sulfatase"/>
    <property type="match status" value="1"/>
</dbReference>
<gene>
    <name evidence="6" type="ORF">PS2015_2821</name>
</gene>
<dbReference type="PANTHER" id="PTHR42693:SF33">
    <property type="entry name" value="ARYLSULFATASE"/>
    <property type="match status" value="1"/>
</dbReference>
<dbReference type="InterPro" id="IPR017850">
    <property type="entry name" value="Alkaline_phosphatase_core_sf"/>
</dbReference>
<evidence type="ECO:0000256" key="1">
    <source>
        <dbReference type="ARBA" id="ARBA00008779"/>
    </source>
</evidence>
<dbReference type="InterPro" id="IPR000917">
    <property type="entry name" value="Sulfatase_N"/>
</dbReference>
<dbReference type="Gene3D" id="3.30.1120.10">
    <property type="match status" value="1"/>
</dbReference>
<reference evidence="6 7" key="1">
    <citation type="submission" date="2015-11" db="EMBL/GenBank/DDBJ databases">
        <authorList>
            <person name="Zhang Y."/>
            <person name="Guo Z."/>
        </authorList>
    </citation>
    <scope>NUCLEOTIDE SEQUENCE [LARGE SCALE GENOMIC DNA]</scope>
    <source>
        <strain evidence="6 7">KCTC 32221</strain>
    </source>
</reference>
<dbReference type="STRING" id="1249552.PS2015_2821"/>
<dbReference type="OrthoDB" id="974590at2"/>
<organism evidence="6 7">
    <name type="scientific">Pseudohongiella spirulinae</name>
    <dbReference type="NCBI Taxonomy" id="1249552"/>
    <lineage>
        <taxon>Bacteria</taxon>
        <taxon>Pseudomonadati</taxon>
        <taxon>Pseudomonadota</taxon>
        <taxon>Gammaproteobacteria</taxon>
        <taxon>Pseudomonadales</taxon>
        <taxon>Pseudohongiellaceae</taxon>
        <taxon>Pseudohongiella</taxon>
    </lineage>
</organism>
<dbReference type="PROSITE" id="PS00523">
    <property type="entry name" value="SULFATASE_1"/>
    <property type="match status" value="1"/>
</dbReference>
<protein>
    <submittedName>
        <fullName evidence="6">Type I phosphodiesterase/nucleotide pyrophosphatase</fullName>
    </submittedName>
</protein>
<dbReference type="EMBL" id="CP013189">
    <property type="protein sequence ID" value="ALO47452.1"/>
    <property type="molecule type" value="Genomic_DNA"/>
</dbReference>
<dbReference type="GO" id="GO:0046872">
    <property type="term" value="F:metal ion binding"/>
    <property type="evidence" value="ECO:0007669"/>
    <property type="project" value="UniProtKB-KW"/>
</dbReference>
<dbReference type="PROSITE" id="PS00149">
    <property type="entry name" value="SULFATASE_2"/>
    <property type="match status" value="1"/>
</dbReference>
<dbReference type="PANTHER" id="PTHR42693">
    <property type="entry name" value="ARYLSULFATASE FAMILY MEMBER"/>
    <property type="match status" value="1"/>
</dbReference>
<evidence type="ECO:0000256" key="3">
    <source>
        <dbReference type="ARBA" id="ARBA00022801"/>
    </source>
</evidence>
<dbReference type="InterPro" id="IPR050738">
    <property type="entry name" value="Sulfatase"/>
</dbReference>
<evidence type="ECO:0000259" key="5">
    <source>
        <dbReference type="Pfam" id="PF00884"/>
    </source>
</evidence>
<sequence>MVSAGRRWLKVTIGLVLALPLVAWLTVDRWILYLPGLLIDLRTPTGPNQPVHWRPGPDTPRNSDQPNIILIVADDLGWNDITFYGGGVAGGTVPTPHIDSIAHNGVALNQAMSASAICAPSRAALLTGRYPTRFGFEFTPLPNGMASITTRLDRSIQADFRRPLISHLDQPGIYQADFDSMGMPGSEITIAELLKTQGYKTVHIGKWHLGSTNGSEPTAQGFDESLNLAGLLYLPVDHPDAVNARQDFDPIDRFFWSVGRYSMNYNEGPRFEADGYLTDYLTREAIKVIETNRNQPFFLYLAHWAPHSPLQALKSDYDALTHIEDHTLRTYAAMIKALDRGVGEVLDALEQNGLDDNTIVIFTSDNGGAHYLGLPDINLPYRGWKTTFFGGGIRVPLFMQWPAGIEPGSQFDPFTHHTDLLPTLADMAGTSAPSDRLIDGVNLMPHLRGENPAPPHDTLFWRSGHYQVVISGGWKLQQTDRPDEVWLFHLDADPTEQDNLASQHPDKVAELQALLLQHNNELPPPMWPSVVEMPVTIDKPLGQPETPEDEHIYWPN</sequence>